<dbReference type="EMBL" id="CP069033">
    <property type="protein sequence ID" value="QRD01117.1"/>
    <property type="molecule type" value="Genomic_DNA"/>
</dbReference>
<protein>
    <submittedName>
        <fullName evidence="2">Uncharacterized protein</fullName>
    </submittedName>
</protein>
<feature type="region of interest" description="Disordered" evidence="1">
    <location>
        <begin position="332"/>
        <end position="357"/>
    </location>
</feature>
<dbReference type="AlphaFoldDB" id="A0A7U2I5Z7"/>
<dbReference type="PANTHER" id="PTHR35186:SF4">
    <property type="entry name" value="PRION-INHIBITION AND PROPAGATION HELO DOMAIN-CONTAINING PROTEIN"/>
    <property type="match status" value="1"/>
</dbReference>
<evidence type="ECO:0000256" key="1">
    <source>
        <dbReference type="SAM" id="MobiDB-lite"/>
    </source>
</evidence>
<dbReference type="PANTHER" id="PTHR35186">
    <property type="entry name" value="ANK_REP_REGION DOMAIN-CONTAINING PROTEIN"/>
    <property type="match status" value="1"/>
</dbReference>
<organism evidence="2 3">
    <name type="scientific">Phaeosphaeria nodorum (strain SN15 / ATCC MYA-4574 / FGSC 10173)</name>
    <name type="common">Glume blotch fungus</name>
    <name type="synonym">Parastagonospora nodorum</name>
    <dbReference type="NCBI Taxonomy" id="321614"/>
    <lineage>
        <taxon>Eukaryota</taxon>
        <taxon>Fungi</taxon>
        <taxon>Dikarya</taxon>
        <taxon>Ascomycota</taxon>
        <taxon>Pezizomycotina</taxon>
        <taxon>Dothideomycetes</taxon>
        <taxon>Pleosporomycetidae</taxon>
        <taxon>Pleosporales</taxon>
        <taxon>Pleosporineae</taxon>
        <taxon>Phaeosphaeriaceae</taxon>
        <taxon>Parastagonospora</taxon>
    </lineage>
</organism>
<dbReference type="Proteomes" id="UP000663193">
    <property type="component" value="Chromosome 11"/>
</dbReference>
<evidence type="ECO:0000313" key="2">
    <source>
        <dbReference type="EMBL" id="QRD01117.1"/>
    </source>
</evidence>
<sequence>MSGIEVASLVLGIVPVVVEVLKSYRSARDRFNTFRHYSDVVDGVRLSYATAAASFKNDCQLLLQCVLQDAREISQMVEDPRHGAWHTPELEGRFRNYLGADYEIFELMITEIKRILRETGEGLRDLPVEDTKKRTSQHDTKQRLYLAFNISRKENRYRRWLQQLHDRNTQFGDLNKQRRKLQKRHTAQSGCIVRKAVPRKYGCVQTASQRLHESLNDSWSCKNGMHCGHEAKLCLEAKADYGSVRLDMVIAGRIKPTAQSHAHSDMETPLWLFVEALTTTGAVAKPIETITGVTSALLPTTNTALSTIDSSNSESFGGNIKRKYQQSVRFDTSVNQGRAPAKTTGNKTLRSSGPPGDPKLQSLLMVDLMKTDSICCHLKKYSTPAPTCVDSCLGYLEHQKAIDTCRFVFYDAIRDVKHPKVMLGAVGDTVQIVTMMSNLRTLHQLTLAHQLATATLQYRSTFWLAADWSLQDIAYFAGSAQAMPGSCGQDTSDRLLEQLRSLHLSTQFPNKDLSKKFHATGESEADLAISCGIRNLPLANLGIALLEIGCQAEIKTLAALSAPHNIIRARKVLQTPPPAIAHLGKRYQRIIQQCIDCDFSCGNDLDSEELQSAVYTDVVCELESLVMGLKRFLGIE</sequence>
<name>A0A7U2I5Z7_PHANO</name>
<keyword evidence="3" id="KW-1185">Reference proteome</keyword>
<reference evidence="3" key="1">
    <citation type="journal article" date="2021" name="BMC Genomics">
        <title>Chromosome-level genome assembly and manually-curated proteome of model necrotroph Parastagonospora nodorum Sn15 reveals a genome-wide trove of candidate effector homologs, and redundancy of virulence-related functions within an accessory chromosome.</title>
        <authorList>
            <person name="Bertazzoni S."/>
            <person name="Jones D.A.B."/>
            <person name="Phan H.T."/>
            <person name="Tan K.-C."/>
            <person name="Hane J.K."/>
        </authorList>
    </citation>
    <scope>NUCLEOTIDE SEQUENCE [LARGE SCALE GENOMIC DNA]</scope>
    <source>
        <strain evidence="3">SN15 / ATCC MYA-4574 / FGSC 10173)</strain>
    </source>
</reference>
<gene>
    <name evidence="2" type="ORF">JI435_152880</name>
</gene>
<accession>A0A7U2I5Z7</accession>
<dbReference type="VEuPathDB" id="FungiDB:JI435_152880"/>
<dbReference type="OrthoDB" id="5331891at2759"/>
<proteinExistence type="predicted"/>
<dbReference type="OMA" id="KIWHAFN"/>
<dbReference type="RefSeq" id="XP_001805443.1">
    <property type="nucleotide sequence ID" value="XM_001805391.1"/>
</dbReference>
<dbReference type="KEGG" id="pno:SNOG_15288"/>
<evidence type="ECO:0000313" key="3">
    <source>
        <dbReference type="Proteomes" id="UP000663193"/>
    </source>
</evidence>